<comment type="caution">
    <text evidence="1">The sequence shown here is derived from an EMBL/GenBank/DDBJ whole genome shotgun (WGS) entry which is preliminary data.</text>
</comment>
<dbReference type="EMBL" id="JAULSN010000004">
    <property type="protein sequence ID" value="KAK3374309.1"/>
    <property type="molecule type" value="Genomic_DNA"/>
</dbReference>
<accession>A0AAE0N9E4</accession>
<sequence length="448" mass="48941">MSLTWGSSDKRRDVFHELETGSQRAGMLEHVTRNCPHEPHQDTVGFIAQQLAGALAKVEVEMIRITGRSELESGNTNGNNSAMMPALHFVRGETTGCGETVRAVLVEIPSWLGAGFVGVRPLQPALLGLLGETKITAATTKTMTATMTTMGTGADVIRRAPTRRSDPPMAAEPAERLEAVQLRAEMLQADLARALEGRRSNFDPNDLVRSLARIAMCATVCYVLFSLASLVGVLGEGLTFFGQVASAAGSVFAFSSTSTVDATRHDARRRFTASYAKVPLVSCREVDAAIPLFHNMFKDARHSLIESKAVYGVSVADLGVDNEIIILRRDLGVEAGLLGRTEKLEKDAFEEWHSGVIDDFHALWDIETRLQHWHEDVLPPPDSDSRRCLLFGWFFCDPDTNALEAAQDALWHILVGEGGGDKDGLRPLLKTAWCMKTNVRLALAPLCF</sequence>
<reference evidence="1" key="2">
    <citation type="submission" date="2023-06" db="EMBL/GenBank/DDBJ databases">
        <authorList>
            <consortium name="Lawrence Berkeley National Laboratory"/>
            <person name="Haridas S."/>
            <person name="Hensen N."/>
            <person name="Bonometti L."/>
            <person name="Westerberg I."/>
            <person name="Brannstrom I.O."/>
            <person name="Guillou S."/>
            <person name="Cros-Aarteil S."/>
            <person name="Calhoun S."/>
            <person name="Kuo A."/>
            <person name="Mondo S."/>
            <person name="Pangilinan J."/>
            <person name="Riley R."/>
            <person name="Labutti K."/>
            <person name="Andreopoulos B."/>
            <person name="Lipzen A."/>
            <person name="Chen C."/>
            <person name="Yanf M."/>
            <person name="Daum C."/>
            <person name="Ng V."/>
            <person name="Clum A."/>
            <person name="Steindorff A."/>
            <person name="Ohm R."/>
            <person name="Martin F."/>
            <person name="Silar P."/>
            <person name="Natvig D."/>
            <person name="Lalanne C."/>
            <person name="Gautier V."/>
            <person name="Ament-Velasquez S.L."/>
            <person name="Kruys A."/>
            <person name="Hutchinson M.I."/>
            <person name="Powell A.J."/>
            <person name="Barry K."/>
            <person name="Miller A.N."/>
            <person name="Grigoriev I.V."/>
            <person name="Debuchy R."/>
            <person name="Gladieux P."/>
            <person name="Thoren M.H."/>
            <person name="Johannesson H."/>
        </authorList>
    </citation>
    <scope>NUCLEOTIDE SEQUENCE</scope>
    <source>
        <strain evidence="1">CBS 958.72</strain>
    </source>
</reference>
<keyword evidence="2" id="KW-1185">Reference proteome</keyword>
<dbReference type="AlphaFoldDB" id="A0AAE0N9E4"/>
<reference evidence="1" key="1">
    <citation type="journal article" date="2023" name="Mol. Phylogenet. Evol.">
        <title>Genome-scale phylogeny and comparative genomics of the fungal order Sordariales.</title>
        <authorList>
            <person name="Hensen N."/>
            <person name="Bonometti L."/>
            <person name="Westerberg I."/>
            <person name="Brannstrom I.O."/>
            <person name="Guillou S."/>
            <person name="Cros-Aarteil S."/>
            <person name="Calhoun S."/>
            <person name="Haridas S."/>
            <person name="Kuo A."/>
            <person name="Mondo S."/>
            <person name="Pangilinan J."/>
            <person name="Riley R."/>
            <person name="LaButti K."/>
            <person name="Andreopoulos B."/>
            <person name="Lipzen A."/>
            <person name="Chen C."/>
            <person name="Yan M."/>
            <person name="Daum C."/>
            <person name="Ng V."/>
            <person name="Clum A."/>
            <person name="Steindorff A."/>
            <person name="Ohm R.A."/>
            <person name="Martin F."/>
            <person name="Silar P."/>
            <person name="Natvig D.O."/>
            <person name="Lalanne C."/>
            <person name="Gautier V."/>
            <person name="Ament-Velasquez S.L."/>
            <person name="Kruys A."/>
            <person name="Hutchinson M.I."/>
            <person name="Powell A.J."/>
            <person name="Barry K."/>
            <person name="Miller A.N."/>
            <person name="Grigoriev I.V."/>
            <person name="Debuchy R."/>
            <person name="Gladieux P."/>
            <person name="Hiltunen Thoren M."/>
            <person name="Johannesson H."/>
        </authorList>
    </citation>
    <scope>NUCLEOTIDE SEQUENCE</scope>
    <source>
        <strain evidence="1">CBS 958.72</strain>
    </source>
</reference>
<dbReference type="Proteomes" id="UP001287356">
    <property type="component" value="Unassembled WGS sequence"/>
</dbReference>
<name>A0AAE0N9E4_9PEZI</name>
<protein>
    <submittedName>
        <fullName evidence="1">Uncharacterized protein</fullName>
    </submittedName>
</protein>
<proteinExistence type="predicted"/>
<organism evidence="1 2">
    <name type="scientific">Lasiosphaeria ovina</name>
    <dbReference type="NCBI Taxonomy" id="92902"/>
    <lineage>
        <taxon>Eukaryota</taxon>
        <taxon>Fungi</taxon>
        <taxon>Dikarya</taxon>
        <taxon>Ascomycota</taxon>
        <taxon>Pezizomycotina</taxon>
        <taxon>Sordariomycetes</taxon>
        <taxon>Sordariomycetidae</taxon>
        <taxon>Sordariales</taxon>
        <taxon>Lasiosphaeriaceae</taxon>
        <taxon>Lasiosphaeria</taxon>
    </lineage>
</organism>
<gene>
    <name evidence="1" type="ORF">B0T24DRAFT_626140</name>
</gene>
<evidence type="ECO:0000313" key="2">
    <source>
        <dbReference type="Proteomes" id="UP001287356"/>
    </source>
</evidence>
<evidence type="ECO:0000313" key="1">
    <source>
        <dbReference type="EMBL" id="KAK3374309.1"/>
    </source>
</evidence>